<reference evidence="1 2" key="2">
    <citation type="journal article" date="2022" name="Mol. Ecol. Resour.">
        <title>The genomes of chicory, endive, great burdock and yacon provide insights into Asteraceae paleo-polyploidization history and plant inulin production.</title>
        <authorList>
            <person name="Fan W."/>
            <person name="Wang S."/>
            <person name="Wang H."/>
            <person name="Wang A."/>
            <person name="Jiang F."/>
            <person name="Liu H."/>
            <person name="Zhao H."/>
            <person name="Xu D."/>
            <person name="Zhang Y."/>
        </authorList>
    </citation>
    <scope>NUCLEOTIDE SEQUENCE [LARGE SCALE GENOMIC DNA]</scope>
    <source>
        <strain evidence="2">cv. Yunnan</strain>
        <tissue evidence="1">Leaves</tissue>
    </source>
</reference>
<dbReference type="EMBL" id="CM042025">
    <property type="protein sequence ID" value="KAI3807866.1"/>
    <property type="molecule type" value="Genomic_DNA"/>
</dbReference>
<gene>
    <name evidence="1" type="ORF">L1987_23802</name>
</gene>
<sequence>MSALPRAAPRAINGRIHPTIEGKAVCATRGNKRIPERTANRIIKEKKAKHLHLKRVMLTMFHTSRCLWKNSRGHQVNVITDQSAKEVMTWPKSPEKTKELIVDKKGKGKPDREGATSTRDSGVKMKMIAIREVRLMHTPRTPLDSLTHEKGRRKITPKRTIPTRSKKEARRHVRGKRRTFSKR</sequence>
<comment type="caution">
    <text evidence="1">The sequence shown here is derived from an EMBL/GenBank/DDBJ whole genome shotgun (WGS) entry which is preliminary data.</text>
</comment>
<organism evidence="1 2">
    <name type="scientific">Smallanthus sonchifolius</name>
    <dbReference type="NCBI Taxonomy" id="185202"/>
    <lineage>
        <taxon>Eukaryota</taxon>
        <taxon>Viridiplantae</taxon>
        <taxon>Streptophyta</taxon>
        <taxon>Embryophyta</taxon>
        <taxon>Tracheophyta</taxon>
        <taxon>Spermatophyta</taxon>
        <taxon>Magnoliopsida</taxon>
        <taxon>eudicotyledons</taxon>
        <taxon>Gunneridae</taxon>
        <taxon>Pentapetalae</taxon>
        <taxon>asterids</taxon>
        <taxon>campanulids</taxon>
        <taxon>Asterales</taxon>
        <taxon>Asteraceae</taxon>
        <taxon>Asteroideae</taxon>
        <taxon>Heliantheae alliance</taxon>
        <taxon>Millerieae</taxon>
        <taxon>Smallanthus</taxon>
    </lineage>
</organism>
<name>A0ACB9IK58_9ASTR</name>
<protein>
    <submittedName>
        <fullName evidence="1">Uncharacterized protein</fullName>
    </submittedName>
</protein>
<proteinExistence type="predicted"/>
<evidence type="ECO:0000313" key="1">
    <source>
        <dbReference type="EMBL" id="KAI3807866.1"/>
    </source>
</evidence>
<reference evidence="2" key="1">
    <citation type="journal article" date="2022" name="Mol. Ecol. Resour.">
        <title>The genomes of chicory, endive, great burdock and yacon provide insights into Asteraceae palaeo-polyploidization history and plant inulin production.</title>
        <authorList>
            <person name="Fan W."/>
            <person name="Wang S."/>
            <person name="Wang H."/>
            <person name="Wang A."/>
            <person name="Jiang F."/>
            <person name="Liu H."/>
            <person name="Zhao H."/>
            <person name="Xu D."/>
            <person name="Zhang Y."/>
        </authorList>
    </citation>
    <scope>NUCLEOTIDE SEQUENCE [LARGE SCALE GENOMIC DNA]</scope>
    <source>
        <strain evidence="2">cv. Yunnan</strain>
    </source>
</reference>
<evidence type="ECO:0000313" key="2">
    <source>
        <dbReference type="Proteomes" id="UP001056120"/>
    </source>
</evidence>
<dbReference type="Proteomes" id="UP001056120">
    <property type="component" value="Linkage Group LG08"/>
</dbReference>
<keyword evidence="2" id="KW-1185">Reference proteome</keyword>
<accession>A0ACB9IK58</accession>